<feature type="compositionally biased region" description="Basic and acidic residues" evidence="1">
    <location>
        <begin position="111"/>
        <end position="128"/>
    </location>
</feature>
<feature type="compositionally biased region" description="Polar residues" evidence="1">
    <location>
        <begin position="263"/>
        <end position="290"/>
    </location>
</feature>
<name>A0A8S4HDA8_PLAVI</name>
<feature type="compositionally biased region" description="Low complexity" evidence="1">
    <location>
        <begin position="244"/>
        <end position="253"/>
    </location>
</feature>
<evidence type="ECO:0000313" key="3">
    <source>
        <dbReference type="Proteomes" id="UP000779233"/>
    </source>
</evidence>
<reference evidence="2" key="1">
    <citation type="submission" date="2021-09" db="EMBL/GenBank/DDBJ databases">
        <authorList>
            <consortium name="Pathogen Informatics"/>
        </authorList>
    </citation>
    <scope>NUCLEOTIDE SEQUENCE</scope>
    <source>
        <strain evidence="2">PvW1</strain>
    </source>
</reference>
<dbReference type="VEuPathDB" id="PlasmoDB:PVPAM_000013400"/>
<feature type="compositionally biased region" description="Basic and acidic residues" evidence="1">
    <location>
        <begin position="167"/>
        <end position="177"/>
    </location>
</feature>
<feature type="compositionally biased region" description="Basic and acidic residues" evidence="1">
    <location>
        <begin position="191"/>
        <end position="206"/>
    </location>
</feature>
<protein>
    <submittedName>
        <fullName evidence="2">(malaria parasite P. vivax) hypothetical protein</fullName>
    </submittedName>
</protein>
<feature type="compositionally biased region" description="Polar residues" evidence="1">
    <location>
        <begin position="180"/>
        <end position="190"/>
    </location>
</feature>
<feature type="region of interest" description="Disordered" evidence="1">
    <location>
        <begin position="111"/>
        <end position="399"/>
    </location>
</feature>
<feature type="compositionally biased region" description="Polar residues" evidence="1">
    <location>
        <begin position="227"/>
        <end position="243"/>
    </location>
</feature>
<accession>A0A8S4HDA8</accession>
<comment type="caution">
    <text evidence="2">The sequence shown here is derived from an EMBL/GenBank/DDBJ whole genome shotgun (WGS) entry which is preliminary data.</text>
</comment>
<evidence type="ECO:0000256" key="1">
    <source>
        <dbReference type="SAM" id="MobiDB-lite"/>
    </source>
</evidence>
<proteinExistence type="predicted"/>
<gene>
    <name evidence="2" type="ORF">PVW1_050041600</name>
</gene>
<organism evidence="2 3">
    <name type="scientific">Plasmodium vivax</name>
    <name type="common">malaria parasite P. vivax</name>
    <dbReference type="NCBI Taxonomy" id="5855"/>
    <lineage>
        <taxon>Eukaryota</taxon>
        <taxon>Sar</taxon>
        <taxon>Alveolata</taxon>
        <taxon>Apicomplexa</taxon>
        <taxon>Aconoidasida</taxon>
        <taxon>Haemosporida</taxon>
        <taxon>Plasmodiidae</taxon>
        <taxon>Plasmodium</taxon>
        <taxon>Plasmodium (Plasmodium)</taxon>
    </lineage>
</organism>
<dbReference type="AlphaFoldDB" id="A0A8S4HDA8"/>
<feature type="compositionally biased region" description="Basic and acidic residues" evidence="1">
    <location>
        <begin position="361"/>
        <end position="381"/>
    </location>
</feature>
<evidence type="ECO:0000313" key="2">
    <source>
        <dbReference type="EMBL" id="CAG9480080.1"/>
    </source>
</evidence>
<dbReference type="EMBL" id="CAJZCX010000010">
    <property type="protein sequence ID" value="CAG9480080.1"/>
    <property type="molecule type" value="Genomic_DNA"/>
</dbReference>
<sequence length="564" mass="61710">MVLRYQTSRSNFGTLQSYLSSTCTNSYFKFKQEIEQEIEELYKVRHDDFCRRCGKIKQRINEKDSEFKKCYVDISRPLKLIENNDIIRTFINDCPKLPQCIRNRQFHVKKNDVPKQSKEDQCKGKSPCEKVTAPKEGAGGKPQPAFVAESSGRRSTQNQGLLSKVTGHVEEKSRDARVTLQGQNGITSPDNSDRMHVVAPDPKVDNHFSTSEQAETISKHISALAPSATTESNGLPSDSSQQNSSTGESGSISKSEEKVLDKNSVQSGPSGGQNVQSNPSGAHNLGSNTSEGHDGRVTVLVPSISVTEAPRERAVDGQDFIPPNRNDRDSVLASADDISNSSEDPGDVTSAISKLNNGGVDDSKHPDDGAIKGSTKSECDNSKSVSGDVPCTEASRGKTCNTDSVLHTSVHSVTVPIADSSPVKGHVETIEVNSFEAEKMTQKLTCNHIAQNAECGTYNGEHSNLANGLFQQEENISDLGNPLRSQTDINVQPAVDYRVPTGDNYNVNEISENNDCTPLGTLFTKKKRNKRKDMDEKLQRVLSEPSVTRERSVPFSYSAFEYST</sequence>
<dbReference type="Proteomes" id="UP000779233">
    <property type="component" value="Unassembled WGS sequence"/>
</dbReference>
<feature type="compositionally biased region" description="Polar residues" evidence="1">
    <location>
        <begin position="207"/>
        <end position="216"/>
    </location>
</feature>
<feature type="region of interest" description="Disordered" evidence="1">
    <location>
        <begin position="527"/>
        <end position="546"/>
    </location>
</feature>